<evidence type="ECO:0000256" key="1">
    <source>
        <dbReference type="ARBA" id="ARBA00022490"/>
    </source>
</evidence>
<dbReference type="GO" id="GO:0070930">
    <property type="term" value="P:trans-translation-dependent protein tagging"/>
    <property type="evidence" value="ECO:0007669"/>
    <property type="project" value="TreeGrafter"/>
</dbReference>
<dbReference type="NCBIfam" id="NF003843">
    <property type="entry name" value="PRK05422.1"/>
    <property type="match status" value="1"/>
</dbReference>
<evidence type="ECO:0000313" key="6">
    <source>
        <dbReference type="Proteomes" id="UP000189722"/>
    </source>
</evidence>
<reference evidence="5 6" key="1">
    <citation type="submission" date="2017-02" db="EMBL/GenBank/DDBJ databases">
        <title>A draft genome of 'Candidatus Phytoplasma aurantifolia' the agent of the witches-broom disease of lime.</title>
        <authorList>
            <person name="Foissac X."/>
            <person name="Carle P."/>
        </authorList>
    </citation>
    <scope>NUCLEOTIDE SEQUENCE [LARGE SCALE GENOMIC DNA]</scope>
    <source>
        <strain evidence="5 6">WBDL</strain>
    </source>
</reference>
<dbReference type="NCBIfam" id="TIGR00086">
    <property type="entry name" value="smpB"/>
    <property type="match status" value="1"/>
</dbReference>
<dbReference type="EMBL" id="JAOSJG010000010">
    <property type="protein sequence ID" value="MEK0309132.1"/>
    <property type="molecule type" value="Genomic_DNA"/>
</dbReference>
<dbReference type="GO" id="GO:0003723">
    <property type="term" value="F:RNA binding"/>
    <property type="evidence" value="ECO:0007669"/>
    <property type="project" value="UniProtKB-UniRule"/>
</dbReference>
<dbReference type="HAMAP" id="MF_00023">
    <property type="entry name" value="SmpB"/>
    <property type="match status" value="1"/>
</dbReference>
<evidence type="ECO:0000313" key="7">
    <source>
        <dbReference type="Proteomes" id="UP001383392"/>
    </source>
</evidence>
<reference evidence="4 7" key="2">
    <citation type="journal article" date="2023" name="Int. J. Syst. Evol. Microbiol.">
        <title>The observation of taxonomic boundaries for the 16SrII and 16SrXXV phytoplasmas using genome-based delimitation.</title>
        <authorList>
            <person name="Rodrigues Jardim B."/>
            <person name="Tran-Nguyen L.T.T."/>
            <person name="Gambley C."/>
            <person name="Al-Sadi A.M."/>
            <person name="Al-Subhi A.M."/>
            <person name="Foissac X."/>
            <person name="Salar P."/>
            <person name="Cai H."/>
            <person name="Yang J.Y."/>
            <person name="Davis R."/>
            <person name="Jones L."/>
            <person name="Rodoni B."/>
            <person name="Constable F.E."/>
        </authorList>
    </citation>
    <scope>NUCLEOTIDE SEQUENCE [LARGE SCALE GENOMIC DNA]</scope>
    <source>
        <strain evidence="4">BAWM-OMN-P75</strain>
    </source>
</reference>
<accession>A0A1S9LZZ6</accession>
<dbReference type="STRING" id="180978.B2G44_01595"/>
<dbReference type="PANTHER" id="PTHR30308:SF2">
    <property type="entry name" value="SSRA-BINDING PROTEIN"/>
    <property type="match status" value="1"/>
</dbReference>
<dbReference type="EMBL" id="MWKN01000047">
    <property type="protein sequence ID" value="OOP58597.1"/>
    <property type="molecule type" value="Genomic_DNA"/>
</dbReference>
<dbReference type="Proteomes" id="UP000189722">
    <property type="component" value="Unassembled WGS sequence"/>
</dbReference>
<gene>
    <name evidence="3 4" type="primary">smpB</name>
    <name evidence="5" type="ORF">B2G44_01595</name>
    <name evidence="4" type="ORF">OC712_01400</name>
</gene>
<evidence type="ECO:0000313" key="5">
    <source>
        <dbReference type="EMBL" id="OOP58597.1"/>
    </source>
</evidence>
<comment type="function">
    <text evidence="3">Required for rescue of stalled ribosomes mediated by trans-translation. Binds to transfer-messenger RNA (tmRNA), required for stable association of tmRNA with ribosomes. tmRNA and SmpB together mimic tRNA shape, replacing the anticodon stem-loop with SmpB. tmRNA is encoded by the ssrA gene; the 2 termini fold to resemble tRNA(Ala) and it encodes a 'tag peptide', a short internal open reading frame. During trans-translation Ala-aminoacylated tmRNA acts like a tRNA, entering the A-site of stalled ribosomes, displacing the stalled mRNA. The ribosome then switches to translate the ORF on the tmRNA; the nascent peptide is terminated with the 'tag peptide' encoded by the tmRNA and targeted for degradation. The ribosome is freed to recommence translation, which seems to be the essential function of trans-translation.</text>
</comment>
<dbReference type="Proteomes" id="UP001383392">
    <property type="component" value="Unassembled WGS sequence"/>
</dbReference>
<dbReference type="GO" id="GO:0070929">
    <property type="term" value="P:trans-translation"/>
    <property type="evidence" value="ECO:0007669"/>
    <property type="project" value="UniProtKB-UniRule"/>
</dbReference>
<keyword evidence="1 3" id="KW-0963">Cytoplasm</keyword>
<comment type="subcellular location">
    <subcellularLocation>
        <location evidence="3">Cytoplasm</location>
    </subcellularLocation>
    <text evidence="3">The tmRNA-SmpB complex associates with stalled 70S ribosomes.</text>
</comment>
<dbReference type="Pfam" id="PF01668">
    <property type="entry name" value="SmpB"/>
    <property type="match status" value="1"/>
</dbReference>
<dbReference type="SUPFAM" id="SSF74982">
    <property type="entry name" value="Small protein B (SmpB)"/>
    <property type="match status" value="1"/>
</dbReference>
<evidence type="ECO:0000256" key="3">
    <source>
        <dbReference type="HAMAP-Rule" id="MF_00023"/>
    </source>
</evidence>
<comment type="caution">
    <text evidence="5">The sequence shown here is derived from an EMBL/GenBank/DDBJ whole genome shotgun (WGS) entry which is preliminary data.</text>
</comment>
<keyword evidence="2 3" id="KW-0694">RNA-binding</keyword>
<dbReference type="PROSITE" id="PS01317">
    <property type="entry name" value="SSRP"/>
    <property type="match status" value="1"/>
</dbReference>
<dbReference type="OrthoDB" id="9805462at2"/>
<dbReference type="RefSeq" id="WP_078123108.1">
    <property type="nucleotide sequence ID" value="NZ_JAOSJG010000010.1"/>
</dbReference>
<evidence type="ECO:0000256" key="2">
    <source>
        <dbReference type="ARBA" id="ARBA00022884"/>
    </source>
</evidence>
<comment type="similarity">
    <text evidence="3">Belongs to the SmpB family.</text>
</comment>
<dbReference type="InterPro" id="IPR000037">
    <property type="entry name" value="SsrA-bd_prot"/>
</dbReference>
<dbReference type="PANTHER" id="PTHR30308">
    <property type="entry name" value="TMRNA-BINDING COMPONENT OF TRANS-TRANSLATION TAGGING COMPLEX"/>
    <property type="match status" value="1"/>
</dbReference>
<dbReference type="GO" id="GO:0005829">
    <property type="term" value="C:cytosol"/>
    <property type="evidence" value="ECO:0007669"/>
    <property type="project" value="TreeGrafter"/>
</dbReference>
<sequence>MKQKIIFNKKANYDYFLDKKYLAGIQLLGNEVKSIRLGQVHLDNSYVCFDNNELFVINMKITKYSCSNDFDYIDNRKKKLLLKKKEILQIKNKIKTHNFVLIPVKIFNQRNLFKLEIALARGKKKYDKRQDLKHRDELMYTKKILKEFI</sequence>
<dbReference type="InterPro" id="IPR023620">
    <property type="entry name" value="SmpB"/>
</dbReference>
<dbReference type="InterPro" id="IPR020081">
    <property type="entry name" value="SsrA-bd_prot_CS"/>
</dbReference>
<dbReference type="AlphaFoldDB" id="A0A1S9LZZ6"/>
<keyword evidence="7" id="KW-1185">Reference proteome</keyword>
<proteinExistence type="inferred from homology"/>
<protein>
    <recommendedName>
        <fullName evidence="3">SsrA-binding protein</fullName>
    </recommendedName>
    <alternativeName>
        <fullName evidence="3">Small protein B</fullName>
    </alternativeName>
</protein>
<organism evidence="5 6">
    <name type="scientific">Candidatus Phytoplasma citri</name>
    <dbReference type="NCBI Taxonomy" id="180978"/>
    <lineage>
        <taxon>Bacteria</taxon>
        <taxon>Bacillati</taxon>
        <taxon>Mycoplasmatota</taxon>
        <taxon>Mollicutes</taxon>
        <taxon>Acholeplasmatales</taxon>
        <taxon>Acholeplasmataceae</taxon>
        <taxon>Candidatus Phytoplasma</taxon>
        <taxon>16SrII (Peanut WB group)</taxon>
    </lineage>
</organism>
<evidence type="ECO:0000313" key="4">
    <source>
        <dbReference type="EMBL" id="MEK0309132.1"/>
    </source>
</evidence>
<dbReference type="Gene3D" id="2.40.280.10">
    <property type="match status" value="1"/>
</dbReference>
<name>A0A1S9LZZ6_9MOLU</name>